<reference evidence="2 3" key="1">
    <citation type="submission" date="2020-04" db="EMBL/GenBank/DDBJ databases">
        <title>Perkinsus olseni comparative genomics.</title>
        <authorList>
            <person name="Bogema D.R."/>
        </authorList>
    </citation>
    <scope>NUCLEOTIDE SEQUENCE [LARGE SCALE GENOMIC DNA]</scope>
    <source>
        <strain evidence="2 3">ATCC PRA-207</strain>
    </source>
</reference>
<organism evidence="2 3">
    <name type="scientific">Perkinsus olseni</name>
    <name type="common">Perkinsus atlanticus</name>
    <dbReference type="NCBI Taxonomy" id="32597"/>
    <lineage>
        <taxon>Eukaryota</taxon>
        <taxon>Sar</taxon>
        <taxon>Alveolata</taxon>
        <taxon>Perkinsozoa</taxon>
        <taxon>Perkinsea</taxon>
        <taxon>Perkinsida</taxon>
        <taxon>Perkinsidae</taxon>
        <taxon>Perkinsus</taxon>
    </lineage>
</organism>
<evidence type="ECO:0000313" key="2">
    <source>
        <dbReference type="EMBL" id="KAF4747811.1"/>
    </source>
</evidence>
<gene>
    <name evidence="2" type="ORF">FOZ63_005612</name>
</gene>
<sequence length="328" mass="35660">MITLFITLTAVEAESAFGNQLRFFKTPVVCPMGYESADLVPPVQQPAGLPPLAQQPADVLPDGQRPDLPEPPHGSQPQENAQTRAGNLPAVDAARANEGLANDEIIFEMAARIVKGLVQGEEEVLPALAASFLKEKLVAQAQADISGVLVRHRFGPVRTLESGGFDSRAVRRFLPSASKEEPEEDSVKVPGRCLVSPCAFDELKRQEHVREDECGYVANRRAGGKRKMKIHLSSGELEVDDDPEMPQSSAFLTTNETCLSEVFKIVPQSPPRIECLREPLDVARPPKSRLVDRVSLSVGESPSDGSIFFKGKFSQETAVTVKNLGVLE</sequence>
<evidence type="ECO:0000256" key="1">
    <source>
        <dbReference type="SAM" id="MobiDB-lite"/>
    </source>
</evidence>
<name>A0A7J6TSJ1_PEROL</name>
<comment type="caution">
    <text evidence="2">The sequence shown here is derived from an EMBL/GenBank/DDBJ whole genome shotgun (WGS) entry which is preliminary data.</text>
</comment>
<keyword evidence="3" id="KW-1185">Reference proteome</keyword>
<proteinExistence type="predicted"/>
<feature type="region of interest" description="Disordered" evidence="1">
    <location>
        <begin position="41"/>
        <end position="82"/>
    </location>
</feature>
<dbReference type="EMBL" id="JABANO010008885">
    <property type="protein sequence ID" value="KAF4747811.1"/>
    <property type="molecule type" value="Genomic_DNA"/>
</dbReference>
<dbReference type="AlphaFoldDB" id="A0A7J6TSJ1"/>
<dbReference type="Proteomes" id="UP000553632">
    <property type="component" value="Unassembled WGS sequence"/>
</dbReference>
<evidence type="ECO:0000313" key="3">
    <source>
        <dbReference type="Proteomes" id="UP000553632"/>
    </source>
</evidence>
<feature type="compositionally biased region" description="Low complexity" evidence="1">
    <location>
        <begin position="41"/>
        <end position="57"/>
    </location>
</feature>
<accession>A0A7J6TSJ1</accession>
<protein>
    <submittedName>
        <fullName evidence="2">Uncharacterized protein</fullName>
    </submittedName>
</protein>